<evidence type="ECO:0000256" key="1">
    <source>
        <dbReference type="SAM" id="Phobius"/>
    </source>
</evidence>
<accession>A0A518FT29</accession>
<evidence type="ECO:0000313" key="2">
    <source>
        <dbReference type="EMBL" id="QDV19501.1"/>
    </source>
</evidence>
<proteinExistence type="predicted"/>
<dbReference type="EMBL" id="CP036317">
    <property type="protein sequence ID" value="QDV19501.1"/>
    <property type="molecule type" value="Genomic_DNA"/>
</dbReference>
<organism evidence="2 3">
    <name type="scientific">Gimesia panareensis</name>
    <dbReference type="NCBI Taxonomy" id="2527978"/>
    <lineage>
        <taxon>Bacteria</taxon>
        <taxon>Pseudomonadati</taxon>
        <taxon>Planctomycetota</taxon>
        <taxon>Planctomycetia</taxon>
        <taxon>Planctomycetales</taxon>
        <taxon>Planctomycetaceae</taxon>
        <taxon>Gimesia</taxon>
    </lineage>
</organism>
<reference evidence="2 3" key="1">
    <citation type="submission" date="2019-02" db="EMBL/GenBank/DDBJ databases">
        <title>Deep-cultivation of Planctomycetes and their phenomic and genomic characterization uncovers novel biology.</title>
        <authorList>
            <person name="Wiegand S."/>
            <person name="Jogler M."/>
            <person name="Boedeker C."/>
            <person name="Pinto D."/>
            <person name="Vollmers J."/>
            <person name="Rivas-Marin E."/>
            <person name="Kohn T."/>
            <person name="Peeters S.H."/>
            <person name="Heuer A."/>
            <person name="Rast P."/>
            <person name="Oberbeckmann S."/>
            <person name="Bunk B."/>
            <person name="Jeske O."/>
            <person name="Meyerdierks A."/>
            <person name="Storesund J.E."/>
            <person name="Kallscheuer N."/>
            <person name="Luecker S."/>
            <person name="Lage O.M."/>
            <person name="Pohl T."/>
            <person name="Merkel B.J."/>
            <person name="Hornburger P."/>
            <person name="Mueller R.-W."/>
            <person name="Bruemmer F."/>
            <person name="Labrenz M."/>
            <person name="Spormann A.M."/>
            <person name="Op den Camp H."/>
            <person name="Overmann J."/>
            <person name="Amann R."/>
            <person name="Jetten M.S.M."/>
            <person name="Mascher T."/>
            <person name="Medema M.H."/>
            <person name="Devos D.P."/>
            <person name="Kaster A.-K."/>
            <person name="Ovreas L."/>
            <person name="Rohde M."/>
            <person name="Galperin M.Y."/>
            <person name="Jogler C."/>
        </authorList>
    </citation>
    <scope>NUCLEOTIDE SEQUENCE [LARGE SCALE GENOMIC DNA]</scope>
    <source>
        <strain evidence="2 3">Pan153</strain>
    </source>
</reference>
<dbReference type="Proteomes" id="UP000320839">
    <property type="component" value="Chromosome"/>
</dbReference>
<keyword evidence="1" id="KW-0472">Membrane</keyword>
<keyword evidence="1" id="KW-0812">Transmembrane</keyword>
<keyword evidence="1" id="KW-1133">Transmembrane helix</keyword>
<gene>
    <name evidence="2" type="ORF">Pan153_41670</name>
</gene>
<name>A0A518FT29_9PLAN</name>
<protein>
    <submittedName>
        <fullName evidence="2">Uncharacterized protein</fullName>
    </submittedName>
</protein>
<feature type="transmembrane region" description="Helical" evidence="1">
    <location>
        <begin position="41"/>
        <end position="66"/>
    </location>
</feature>
<evidence type="ECO:0000313" key="3">
    <source>
        <dbReference type="Proteomes" id="UP000320839"/>
    </source>
</evidence>
<dbReference type="AlphaFoldDB" id="A0A518FT29"/>
<sequence length="78" mass="8913">MWHCLPSRSIVYRDGFKVVDSNHKEARQAQLLEHALRSTSFWSVTCLITGCFLGWPLLLALIVLLWGMGQFFSQASED</sequence>